<keyword evidence="10" id="KW-1185">Reference proteome</keyword>
<evidence type="ECO:0000256" key="8">
    <source>
        <dbReference type="RuleBase" id="RU000461"/>
    </source>
</evidence>
<dbReference type="PRINTS" id="PR00359">
    <property type="entry name" value="BP450"/>
</dbReference>
<protein>
    <submittedName>
        <fullName evidence="9">Cytochrome P450</fullName>
    </submittedName>
</protein>
<keyword evidence="5 8" id="KW-0560">Oxidoreductase</keyword>
<dbReference type="SUPFAM" id="SSF48264">
    <property type="entry name" value="Cytochrome P450"/>
    <property type="match status" value="1"/>
</dbReference>
<evidence type="ECO:0000256" key="4">
    <source>
        <dbReference type="ARBA" id="ARBA00022723"/>
    </source>
</evidence>
<name>A0ABS9T7Y8_9PSEU</name>
<comment type="cofactor">
    <cofactor evidence="1">
        <name>heme</name>
        <dbReference type="ChEBI" id="CHEBI:30413"/>
    </cofactor>
</comment>
<comment type="caution">
    <text evidence="9">The sequence shown here is derived from an EMBL/GenBank/DDBJ whole genome shotgun (WGS) entry which is preliminary data.</text>
</comment>
<keyword evidence="3 8" id="KW-0349">Heme</keyword>
<evidence type="ECO:0000256" key="5">
    <source>
        <dbReference type="ARBA" id="ARBA00023002"/>
    </source>
</evidence>
<dbReference type="Gene3D" id="1.10.630.10">
    <property type="entry name" value="Cytochrome P450"/>
    <property type="match status" value="1"/>
</dbReference>
<dbReference type="InterPro" id="IPR017972">
    <property type="entry name" value="Cyt_P450_CS"/>
</dbReference>
<dbReference type="InterPro" id="IPR001128">
    <property type="entry name" value="Cyt_P450"/>
</dbReference>
<evidence type="ECO:0000256" key="3">
    <source>
        <dbReference type="ARBA" id="ARBA00022617"/>
    </source>
</evidence>
<dbReference type="Pfam" id="PF00067">
    <property type="entry name" value="p450"/>
    <property type="match status" value="1"/>
</dbReference>
<evidence type="ECO:0000313" key="10">
    <source>
        <dbReference type="Proteomes" id="UP001299970"/>
    </source>
</evidence>
<gene>
    <name evidence="9" type="ORF">MMF94_02965</name>
</gene>
<evidence type="ECO:0000313" key="9">
    <source>
        <dbReference type="EMBL" id="MCH6164634.1"/>
    </source>
</evidence>
<keyword evidence="6 8" id="KW-0408">Iron</keyword>
<dbReference type="PANTHER" id="PTHR46696">
    <property type="entry name" value="P450, PUTATIVE (EUROFUNG)-RELATED"/>
    <property type="match status" value="1"/>
</dbReference>
<dbReference type="PROSITE" id="PS00086">
    <property type="entry name" value="CYTOCHROME_P450"/>
    <property type="match status" value="1"/>
</dbReference>
<dbReference type="RefSeq" id="WP_241034671.1">
    <property type="nucleotide sequence ID" value="NZ_BAAAJF010000009.1"/>
</dbReference>
<comment type="similarity">
    <text evidence="2 8">Belongs to the cytochrome P450 family.</text>
</comment>
<evidence type="ECO:0000256" key="7">
    <source>
        <dbReference type="ARBA" id="ARBA00023033"/>
    </source>
</evidence>
<keyword evidence="7 8" id="KW-0503">Monooxygenase</keyword>
<organism evidence="9 10">
    <name type="scientific">Pseudonocardia alaniniphila</name>
    <dbReference type="NCBI Taxonomy" id="75291"/>
    <lineage>
        <taxon>Bacteria</taxon>
        <taxon>Bacillati</taxon>
        <taxon>Actinomycetota</taxon>
        <taxon>Actinomycetes</taxon>
        <taxon>Pseudonocardiales</taxon>
        <taxon>Pseudonocardiaceae</taxon>
        <taxon>Pseudonocardia</taxon>
    </lineage>
</organism>
<evidence type="ECO:0000256" key="1">
    <source>
        <dbReference type="ARBA" id="ARBA00001971"/>
    </source>
</evidence>
<dbReference type="Proteomes" id="UP001299970">
    <property type="component" value="Unassembled WGS sequence"/>
</dbReference>
<sequence>MTTTAPAPQLPFDRPNVLEVAPLLAVLRAEAPITPVRTPAGDPAWLVTRYEEVRALFGDSRLGRSHPNPAEAATVSDAAILNGPSGDYETEQTDHARMRAMLVPAFSAKRMRLLGDHVRELVDGCLDAMEAAKARDPEAPVDLHATLAFPLPVLVICELLGVPFGDREYFHGLSDRVGRMGTGGDAAEAMVEFERYMGGLAAAKRADPQEDVVSDLVRAQEADPRFTDAMLARLAAGLLFAGHETTVGRIDMGVLMLLVDLDRRDAFVADPDGQVQRTVEEILRLSAPGSLGLLRYAHEDIEIGGVTIARGDAVMLSTAAANRDPSAFADATEFDPSRSPNPHLSFGHGAHFCIGASLARTELTAVFSALFRRFPGLRLAVGVDDLVVRTDRITGGVSELPVTW</sequence>
<dbReference type="InterPro" id="IPR036396">
    <property type="entry name" value="Cyt_P450_sf"/>
</dbReference>
<dbReference type="PANTHER" id="PTHR46696:SF5">
    <property type="entry name" value="CYTOCHROME P450 BJ-1"/>
    <property type="match status" value="1"/>
</dbReference>
<keyword evidence="4 8" id="KW-0479">Metal-binding</keyword>
<accession>A0ABS9T7Y8</accession>
<evidence type="ECO:0000256" key="2">
    <source>
        <dbReference type="ARBA" id="ARBA00010617"/>
    </source>
</evidence>
<evidence type="ECO:0000256" key="6">
    <source>
        <dbReference type="ARBA" id="ARBA00023004"/>
    </source>
</evidence>
<dbReference type="EMBL" id="JAKXMK010000003">
    <property type="protein sequence ID" value="MCH6164634.1"/>
    <property type="molecule type" value="Genomic_DNA"/>
</dbReference>
<dbReference type="InterPro" id="IPR002397">
    <property type="entry name" value="Cyt_P450_B"/>
</dbReference>
<dbReference type="PRINTS" id="PR00385">
    <property type="entry name" value="P450"/>
</dbReference>
<dbReference type="CDD" id="cd11031">
    <property type="entry name" value="Cyp158A-like"/>
    <property type="match status" value="1"/>
</dbReference>
<proteinExistence type="inferred from homology"/>
<reference evidence="9 10" key="1">
    <citation type="submission" date="2022-03" db="EMBL/GenBank/DDBJ databases">
        <title>Pseudonocardia alaer sp. nov., a novel actinomycete isolated from reed forest soil.</title>
        <authorList>
            <person name="Wang L."/>
        </authorList>
    </citation>
    <scope>NUCLEOTIDE SEQUENCE [LARGE SCALE GENOMIC DNA]</scope>
    <source>
        <strain evidence="9 10">Y-16303</strain>
    </source>
</reference>